<evidence type="ECO:0000313" key="1">
    <source>
        <dbReference type="EMBL" id="KAF8482504.1"/>
    </source>
</evidence>
<dbReference type="Proteomes" id="UP000759537">
    <property type="component" value="Unassembled WGS sequence"/>
</dbReference>
<keyword evidence="2" id="KW-1185">Reference proteome</keyword>
<proteinExistence type="predicted"/>
<reference evidence="1" key="1">
    <citation type="submission" date="2019-10" db="EMBL/GenBank/DDBJ databases">
        <authorList>
            <consortium name="DOE Joint Genome Institute"/>
            <person name="Kuo A."/>
            <person name="Miyauchi S."/>
            <person name="Kiss E."/>
            <person name="Drula E."/>
            <person name="Kohler A."/>
            <person name="Sanchez-Garcia M."/>
            <person name="Andreopoulos B."/>
            <person name="Barry K.W."/>
            <person name="Bonito G."/>
            <person name="Buee M."/>
            <person name="Carver A."/>
            <person name="Chen C."/>
            <person name="Cichocki N."/>
            <person name="Clum A."/>
            <person name="Culley D."/>
            <person name="Crous P.W."/>
            <person name="Fauchery L."/>
            <person name="Girlanda M."/>
            <person name="Hayes R."/>
            <person name="Keri Z."/>
            <person name="LaButti K."/>
            <person name="Lipzen A."/>
            <person name="Lombard V."/>
            <person name="Magnuson J."/>
            <person name="Maillard F."/>
            <person name="Morin E."/>
            <person name="Murat C."/>
            <person name="Nolan M."/>
            <person name="Ohm R."/>
            <person name="Pangilinan J."/>
            <person name="Pereira M."/>
            <person name="Perotto S."/>
            <person name="Peter M."/>
            <person name="Riley R."/>
            <person name="Sitrit Y."/>
            <person name="Stielow B."/>
            <person name="Szollosi G."/>
            <person name="Zifcakova L."/>
            <person name="Stursova M."/>
            <person name="Spatafora J.W."/>
            <person name="Tedersoo L."/>
            <person name="Vaario L.-M."/>
            <person name="Yamada A."/>
            <person name="Yan M."/>
            <person name="Wang P."/>
            <person name="Xu J."/>
            <person name="Bruns T."/>
            <person name="Baldrian P."/>
            <person name="Vilgalys R."/>
            <person name="Henrissat B."/>
            <person name="Grigoriev I.V."/>
            <person name="Hibbett D."/>
            <person name="Nagy L.G."/>
            <person name="Martin F.M."/>
        </authorList>
    </citation>
    <scope>NUCLEOTIDE SEQUENCE</scope>
    <source>
        <strain evidence="1">Prilba</strain>
    </source>
</reference>
<evidence type="ECO:0000313" key="2">
    <source>
        <dbReference type="Proteomes" id="UP000759537"/>
    </source>
</evidence>
<protein>
    <submittedName>
        <fullName evidence="1">Uncharacterized protein</fullName>
    </submittedName>
</protein>
<name>A0A9P5MZB6_9AGAM</name>
<dbReference type="AlphaFoldDB" id="A0A9P5MZB6"/>
<gene>
    <name evidence="1" type="ORF">DFH94DRAFT_680573</name>
</gene>
<accession>A0A9P5MZB6</accession>
<reference evidence="1" key="2">
    <citation type="journal article" date="2020" name="Nat. Commun.">
        <title>Large-scale genome sequencing of mycorrhizal fungi provides insights into the early evolution of symbiotic traits.</title>
        <authorList>
            <person name="Miyauchi S."/>
            <person name="Kiss E."/>
            <person name="Kuo A."/>
            <person name="Drula E."/>
            <person name="Kohler A."/>
            <person name="Sanchez-Garcia M."/>
            <person name="Morin E."/>
            <person name="Andreopoulos B."/>
            <person name="Barry K.W."/>
            <person name="Bonito G."/>
            <person name="Buee M."/>
            <person name="Carver A."/>
            <person name="Chen C."/>
            <person name="Cichocki N."/>
            <person name="Clum A."/>
            <person name="Culley D."/>
            <person name="Crous P.W."/>
            <person name="Fauchery L."/>
            <person name="Girlanda M."/>
            <person name="Hayes R.D."/>
            <person name="Keri Z."/>
            <person name="LaButti K."/>
            <person name="Lipzen A."/>
            <person name="Lombard V."/>
            <person name="Magnuson J."/>
            <person name="Maillard F."/>
            <person name="Murat C."/>
            <person name="Nolan M."/>
            <person name="Ohm R.A."/>
            <person name="Pangilinan J."/>
            <person name="Pereira M.F."/>
            <person name="Perotto S."/>
            <person name="Peter M."/>
            <person name="Pfister S."/>
            <person name="Riley R."/>
            <person name="Sitrit Y."/>
            <person name="Stielow J.B."/>
            <person name="Szollosi G."/>
            <person name="Zifcakova L."/>
            <person name="Stursova M."/>
            <person name="Spatafora J.W."/>
            <person name="Tedersoo L."/>
            <person name="Vaario L.M."/>
            <person name="Yamada A."/>
            <person name="Yan M."/>
            <person name="Wang P."/>
            <person name="Xu J."/>
            <person name="Bruns T."/>
            <person name="Baldrian P."/>
            <person name="Vilgalys R."/>
            <person name="Dunand C."/>
            <person name="Henrissat B."/>
            <person name="Grigoriev I.V."/>
            <person name="Hibbett D."/>
            <person name="Nagy L.G."/>
            <person name="Martin F.M."/>
        </authorList>
    </citation>
    <scope>NUCLEOTIDE SEQUENCE</scope>
    <source>
        <strain evidence="1">Prilba</strain>
    </source>
</reference>
<dbReference type="EMBL" id="WHVB01000005">
    <property type="protein sequence ID" value="KAF8482504.1"/>
    <property type="molecule type" value="Genomic_DNA"/>
</dbReference>
<organism evidence="1 2">
    <name type="scientific">Russula ochroleuca</name>
    <dbReference type="NCBI Taxonomy" id="152965"/>
    <lineage>
        <taxon>Eukaryota</taxon>
        <taxon>Fungi</taxon>
        <taxon>Dikarya</taxon>
        <taxon>Basidiomycota</taxon>
        <taxon>Agaricomycotina</taxon>
        <taxon>Agaricomycetes</taxon>
        <taxon>Russulales</taxon>
        <taxon>Russulaceae</taxon>
        <taxon>Russula</taxon>
    </lineage>
</organism>
<sequence length="130" mass="14255">MTDGDVKSTTPLNFSIKFLSLITLLLRPITHRSVFSRPWTLLPVSSYSGTSANFGTAPGLHWFSLVTCSSTTSTTHRSDLLRTKAIEYRADYMVFSRMATGVGVGKKESLMRGLGSDDSQFLESHRASCG</sequence>
<comment type="caution">
    <text evidence="1">The sequence shown here is derived from an EMBL/GenBank/DDBJ whole genome shotgun (WGS) entry which is preliminary data.</text>
</comment>